<dbReference type="EnsemblMetazoa" id="ASIC021962-RA">
    <property type="protein sequence ID" value="ASIC021962-PA"/>
    <property type="gene ID" value="ASIC021962"/>
</dbReference>
<name>A0A084WTB2_ANOSI</name>
<dbReference type="AlphaFoldDB" id="A0A084WTB2"/>
<evidence type="ECO:0000313" key="3">
    <source>
        <dbReference type="Proteomes" id="UP000030765"/>
    </source>
</evidence>
<accession>A0A084WTB2</accession>
<dbReference type="EMBL" id="ATLV01026883">
    <property type="status" value="NOT_ANNOTATED_CDS"/>
    <property type="molecule type" value="Genomic_DNA"/>
</dbReference>
<keyword evidence="3" id="KW-1185">Reference proteome</keyword>
<sequence length="85" mass="9433">MWCELIAFTPTVRALGLGADFCLNLRPRKRVPTTLYHVYNPIMVCHESPIRFSILDLARTTMAVNSHLPNLARPVCGGGRACNPP</sequence>
<dbReference type="Proteomes" id="UP000030765">
    <property type="component" value="Unassembled WGS sequence"/>
</dbReference>
<dbReference type="EMBL" id="KE525420">
    <property type="protein sequence ID" value="KFB53456.1"/>
    <property type="molecule type" value="Genomic_DNA"/>
</dbReference>
<reference evidence="1 3" key="1">
    <citation type="journal article" date="2014" name="BMC Genomics">
        <title>Genome sequence of Anopheles sinensis provides insight into genetics basis of mosquito competence for malaria parasites.</title>
        <authorList>
            <person name="Zhou D."/>
            <person name="Zhang D."/>
            <person name="Ding G."/>
            <person name="Shi L."/>
            <person name="Hou Q."/>
            <person name="Ye Y."/>
            <person name="Xu Y."/>
            <person name="Zhou H."/>
            <person name="Xiong C."/>
            <person name="Li S."/>
            <person name="Yu J."/>
            <person name="Hong S."/>
            <person name="Yu X."/>
            <person name="Zou P."/>
            <person name="Chen C."/>
            <person name="Chang X."/>
            <person name="Wang W."/>
            <person name="Lv Y."/>
            <person name="Sun Y."/>
            <person name="Ma L."/>
            <person name="Shen B."/>
            <person name="Zhu C."/>
        </authorList>
    </citation>
    <scope>NUCLEOTIDE SEQUENCE [LARGE SCALE GENOMIC DNA]</scope>
</reference>
<evidence type="ECO:0000313" key="1">
    <source>
        <dbReference type="EMBL" id="KFB53456.1"/>
    </source>
</evidence>
<proteinExistence type="predicted"/>
<gene>
    <name evidence="1" type="ORF">ZHAS_00021962</name>
</gene>
<reference evidence="2" key="2">
    <citation type="submission" date="2020-05" db="UniProtKB">
        <authorList>
            <consortium name="EnsemblMetazoa"/>
        </authorList>
    </citation>
    <scope>IDENTIFICATION</scope>
</reference>
<organism evidence="1">
    <name type="scientific">Anopheles sinensis</name>
    <name type="common">Mosquito</name>
    <dbReference type="NCBI Taxonomy" id="74873"/>
    <lineage>
        <taxon>Eukaryota</taxon>
        <taxon>Metazoa</taxon>
        <taxon>Ecdysozoa</taxon>
        <taxon>Arthropoda</taxon>
        <taxon>Hexapoda</taxon>
        <taxon>Insecta</taxon>
        <taxon>Pterygota</taxon>
        <taxon>Neoptera</taxon>
        <taxon>Endopterygota</taxon>
        <taxon>Diptera</taxon>
        <taxon>Nematocera</taxon>
        <taxon>Culicoidea</taxon>
        <taxon>Culicidae</taxon>
        <taxon>Anophelinae</taxon>
        <taxon>Anopheles</taxon>
    </lineage>
</organism>
<evidence type="ECO:0000313" key="2">
    <source>
        <dbReference type="EnsemblMetazoa" id="ASIC021962-PA"/>
    </source>
</evidence>
<protein>
    <submittedName>
        <fullName evidence="1 2">Uncharacterized protein</fullName>
    </submittedName>
</protein>
<dbReference type="VEuPathDB" id="VectorBase:ASIC021962"/>